<gene>
    <name evidence="6" type="ORF">G1C96_0111</name>
</gene>
<proteinExistence type="predicted"/>
<dbReference type="PROSITE" id="PS50901">
    <property type="entry name" value="FTSK"/>
    <property type="match status" value="1"/>
</dbReference>
<evidence type="ECO:0000259" key="5">
    <source>
        <dbReference type="PROSITE" id="PS50901"/>
    </source>
</evidence>
<comment type="caution">
    <text evidence="6">The sequence shown here is derived from an EMBL/GenBank/DDBJ whole genome shotgun (WGS) entry which is preliminary data.</text>
</comment>
<dbReference type="SMART" id="SM00382">
    <property type="entry name" value="AAA"/>
    <property type="match status" value="2"/>
</dbReference>
<feature type="domain" description="FtsK" evidence="5">
    <location>
        <begin position="163"/>
        <end position="347"/>
    </location>
</feature>
<keyword evidence="7" id="KW-1185">Reference proteome</keyword>
<keyword evidence="4" id="KW-0812">Transmembrane</keyword>
<name>A0A7Y0F020_9BIFI</name>
<evidence type="ECO:0000313" key="6">
    <source>
        <dbReference type="EMBL" id="NMM99534.1"/>
    </source>
</evidence>
<dbReference type="InterPro" id="IPR003593">
    <property type="entry name" value="AAA+_ATPase"/>
</dbReference>
<dbReference type="PANTHER" id="PTHR22683:SF1">
    <property type="entry name" value="TYPE VII SECRETION SYSTEM PROTEIN ESSC"/>
    <property type="match status" value="1"/>
</dbReference>
<protein>
    <submittedName>
        <fullName evidence="6">DNA segregation ATPase</fullName>
    </submittedName>
</protein>
<keyword evidence="2 3" id="KW-0067">ATP-binding</keyword>
<keyword evidence="4" id="KW-1133">Transmembrane helix</keyword>
<keyword evidence="4" id="KW-0472">Membrane</keyword>
<accession>A0A7Y0F020</accession>
<dbReference type="Pfam" id="PF01580">
    <property type="entry name" value="FtsK_SpoIIIE"/>
    <property type="match status" value="1"/>
</dbReference>
<evidence type="ECO:0000256" key="4">
    <source>
        <dbReference type="SAM" id="Phobius"/>
    </source>
</evidence>
<dbReference type="PANTHER" id="PTHR22683">
    <property type="entry name" value="SPORULATION PROTEIN RELATED"/>
    <property type="match status" value="1"/>
</dbReference>
<dbReference type="CDD" id="cd01127">
    <property type="entry name" value="TrwB_TraG_TraD_VirD4"/>
    <property type="match status" value="1"/>
</dbReference>
<feature type="binding site" evidence="3">
    <location>
        <begin position="182"/>
        <end position="189"/>
    </location>
    <ligand>
        <name>ATP</name>
        <dbReference type="ChEBI" id="CHEBI:30616"/>
    </ligand>
</feature>
<feature type="transmembrane region" description="Helical" evidence="4">
    <location>
        <begin position="50"/>
        <end position="70"/>
    </location>
</feature>
<reference evidence="6 7" key="1">
    <citation type="submission" date="2020-02" db="EMBL/GenBank/DDBJ databases">
        <title>Characterization of phylogenetic diversity of novel bifidobacterial species isolated in Czech ZOOs.</title>
        <authorList>
            <person name="Lugli G.A."/>
            <person name="Vera N.B."/>
            <person name="Ventura M."/>
        </authorList>
    </citation>
    <scope>NUCLEOTIDE SEQUENCE [LARGE SCALE GENOMIC DNA]</scope>
    <source>
        <strain evidence="6 7">DSM 109958</strain>
    </source>
</reference>
<dbReference type="Proteomes" id="UP000588277">
    <property type="component" value="Unassembled WGS sequence"/>
</dbReference>
<evidence type="ECO:0000256" key="3">
    <source>
        <dbReference type="PROSITE-ProRule" id="PRU00289"/>
    </source>
</evidence>
<feature type="transmembrane region" description="Helical" evidence="4">
    <location>
        <begin position="21"/>
        <end position="44"/>
    </location>
</feature>
<dbReference type="SUPFAM" id="SSF52540">
    <property type="entry name" value="P-loop containing nucleoside triphosphate hydrolases"/>
    <property type="match status" value="1"/>
</dbReference>
<dbReference type="InterPro" id="IPR050206">
    <property type="entry name" value="FtsK/SpoIIIE/SftA"/>
</dbReference>
<dbReference type="Gene3D" id="3.40.50.300">
    <property type="entry name" value="P-loop containing nucleotide triphosphate hydrolases"/>
    <property type="match status" value="1"/>
</dbReference>
<evidence type="ECO:0000313" key="7">
    <source>
        <dbReference type="Proteomes" id="UP000588277"/>
    </source>
</evidence>
<dbReference type="InterPro" id="IPR027417">
    <property type="entry name" value="P-loop_NTPase"/>
</dbReference>
<keyword evidence="1 3" id="KW-0547">Nucleotide-binding</keyword>
<dbReference type="EMBL" id="JAAIIH010000001">
    <property type="protein sequence ID" value="NMM99534.1"/>
    <property type="molecule type" value="Genomic_DNA"/>
</dbReference>
<dbReference type="GO" id="GO:0003677">
    <property type="term" value="F:DNA binding"/>
    <property type="evidence" value="ECO:0007669"/>
    <property type="project" value="InterPro"/>
</dbReference>
<evidence type="ECO:0000256" key="1">
    <source>
        <dbReference type="ARBA" id="ARBA00022741"/>
    </source>
</evidence>
<dbReference type="GO" id="GO:0005524">
    <property type="term" value="F:ATP binding"/>
    <property type="evidence" value="ECO:0007669"/>
    <property type="project" value="UniProtKB-UniRule"/>
</dbReference>
<dbReference type="AlphaFoldDB" id="A0A7Y0F020"/>
<organism evidence="6 7">
    <name type="scientific">Bifidobacterium moraviense</name>
    <dbReference type="NCBI Taxonomy" id="2675323"/>
    <lineage>
        <taxon>Bacteria</taxon>
        <taxon>Bacillati</taxon>
        <taxon>Actinomycetota</taxon>
        <taxon>Actinomycetes</taxon>
        <taxon>Bifidobacteriales</taxon>
        <taxon>Bifidobacteriaceae</taxon>
        <taxon>Bifidobacterium</taxon>
    </lineage>
</organism>
<dbReference type="InterPro" id="IPR002543">
    <property type="entry name" value="FtsK_dom"/>
</dbReference>
<sequence>MKARPMNSRTRRERRHDPDRSVMFWMLMSMAAPACAQLAMAVAMAAEGRWTFAVMMLPGLIGCIASFMLMRARRVRTDEPRTTSVTGDDAAGRAVTPMRSPSWTDVMGFGDDALSTWRRTVSRWLSERERAAVPGPVSQPAAIGIGIGDADADADGMDAGGASAPVVRFDLAAHGPHALVAGTTGSGKSALLIQWCLSLAVAHPPSRLVMVFLDFKGGATFRELERLPHAVGCVSDLDLDHAVRALNAIERELERRERLVAEAGVGQMDDMPDPPARLLVVVDEFNALRERLPDAVGRLTRLASLGRSLGMNLIACTQHPMGQVNAAMKANIALNVCLRVRDALQSSEMLGTGAAASIPPSMPGYGFGCDGGEAVPFRCVGGTDVAAVVDGIVAAAATCEPEPVRRLFSAPLPRTLPPPPAGLEPEGMAMRIGMWDDGVMIRPCDLPWREGVSIIVAAGRSRGKSTALARLSHELDRLGIPYAESLDDVPASAGAESAGRRVLVLDDADELLDPYGSDPRAARLAAMLTSRSVTVVAAVSSCRRLPDEDRFPVRIVMPTGDRATDLMAGIPAAALAQLGDDGHRIAGRAVLLDRGSARVVQLCHG</sequence>
<evidence type="ECO:0000256" key="2">
    <source>
        <dbReference type="ARBA" id="ARBA00022840"/>
    </source>
</evidence>